<evidence type="ECO:0000256" key="1">
    <source>
        <dbReference type="SAM" id="MobiDB-lite"/>
    </source>
</evidence>
<name>A0AB34HV26_ESCRO</name>
<sequence length="180" mass="18933">MGALKARREKLPSPHLHLSQSTPDLANSTLLPREKQIWRLSPINRGICCTFRSTLPPSKAFFLHKPNTKRIHPADESAQAAFPGAPREDPRTNWLRAAAYSLPGAAPGAAIGQATVRSETAAPLPPPGQFQLAAAAWGAAGGRGSVTALRRALGGIVAVSGAESGPERGPTFVPRKVNVV</sequence>
<comment type="caution">
    <text evidence="2">The sequence shown here is derived from an EMBL/GenBank/DDBJ whole genome shotgun (WGS) entry which is preliminary data.</text>
</comment>
<gene>
    <name evidence="2" type="ORF">J1605_018582</name>
</gene>
<protein>
    <submittedName>
        <fullName evidence="2">Uncharacterized protein</fullName>
    </submittedName>
</protein>
<proteinExistence type="predicted"/>
<accession>A0AB34HV26</accession>
<dbReference type="EMBL" id="JAIQCJ010000625">
    <property type="protein sequence ID" value="KAJ8794995.1"/>
    <property type="molecule type" value="Genomic_DNA"/>
</dbReference>
<dbReference type="AlphaFoldDB" id="A0AB34HV26"/>
<evidence type="ECO:0000313" key="3">
    <source>
        <dbReference type="Proteomes" id="UP001159641"/>
    </source>
</evidence>
<organism evidence="2 3">
    <name type="scientific">Eschrichtius robustus</name>
    <name type="common">California gray whale</name>
    <name type="synonym">Eschrichtius gibbosus</name>
    <dbReference type="NCBI Taxonomy" id="9764"/>
    <lineage>
        <taxon>Eukaryota</taxon>
        <taxon>Metazoa</taxon>
        <taxon>Chordata</taxon>
        <taxon>Craniata</taxon>
        <taxon>Vertebrata</taxon>
        <taxon>Euteleostomi</taxon>
        <taxon>Mammalia</taxon>
        <taxon>Eutheria</taxon>
        <taxon>Laurasiatheria</taxon>
        <taxon>Artiodactyla</taxon>
        <taxon>Whippomorpha</taxon>
        <taxon>Cetacea</taxon>
        <taxon>Mysticeti</taxon>
        <taxon>Eschrichtiidae</taxon>
        <taxon>Eschrichtius</taxon>
    </lineage>
</organism>
<feature type="region of interest" description="Disordered" evidence="1">
    <location>
        <begin position="1"/>
        <end position="25"/>
    </location>
</feature>
<keyword evidence="3" id="KW-1185">Reference proteome</keyword>
<reference evidence="2 3" key="1">
    <citation type="submission" date="2022-11" db="EMBL/GenBank/DDBJ databases">
        <title>Whole genome sequence of Eschrichtius robustus ER-17-0199.</title>
        <authorList>
            <person name="Bruniche-Olsen A."/>
            <person name="Black A.N."/>
            <person name="Fields C.J."/>
            <person name="Walden K."/>
            <person name="Dewoody J.A."/>
        </authorList>
    </citation>
    <scope>NUCLEOTIDE SEQUENCE [LARGE SCALE GENOMIC DNA]</scope>
    <source>
        <strain evidence="2">ER-17-0199</strain>
        <tissue evidence="2">Blubber</tissue>
    </source>
</reference>
<dbReference type="Proteomes" id="UP001159641">
    <property type="component" value="Unassembled WGS sequence"/>
</dbReference>
<evidence type="ECO:0000313" key="2">
    <source>
        <dbReference type="EMBL" id="KAJ8794995.1"/>
    </source>
</evidence>